<feature type="transmembrane region" description="Helical" evidence="2">
    <location>
        <begin position="34"/>
        <end position="53"/>
    </location>
</feature>
<dbReference type="EMBL" id="JPVT01000094">
    <property type="protein sequence ID" value="KFN91491.1"/>
    <property type="molecule type" value="Genomic_DNA"/>
</dbReference>
<keyword evidence="5" id="KW-1185">Reference proteome</keyword>
<comment type="caution">
    <text evidence="4">The sequence shown here is derived from an EMBL/GenBank/DDBJ whole genome shotgun (WGS) entry which is preliminary data.</text>
</comment>
<accession>A0A091C0Y0</accession>
<dbReference type="PATRIC" id="fig|1302648.3.peg.983"/>
<dbReference type="PANTHER" id="PTHR36435">
    <property type="entry name" value="SLR1288 PROTEIN"/>
    <property type="match status" value="1"/>
</dbReference>
<sequence>MSIQKYSLFTILLYIIAFFSPIFATTSQASTTTTTVSYLLGAVLMILLYSNQVTKLTFENDHSSLVSVLFWGIVGIFLAIFLQTLIMQVEQFFGVPIESQNTQNIIRLVLQQPLFALAAMVGGPIMEEFVFRRALIGIFDSYSLTWLGIIISSLIFAFIHQDGHLLLYFSLGFFFSLLYKKTGKIWTSMISHVGMNSLVVIVNFIVINGN</sequence>
<dbReference type="InterPro" id="IPR052710">
    <property type="entry name" value="CAAX_protease"/>
</dbReference>
<feature type="transmembrane region" description="Helical" evidence="2">
    <location>
        <begin position="189"/>
        <end position="207"/>
    </location>
</feature>
<proteinExistence type="inferred from homology"/>
<dbReference type="RefSeq" id="WP_028790709.1">
    <property type="nucleotide sequence ID" value="NZ_JPVT01000094.1"/>
</dbReference>
<dbReference type="GO" id="GO:0080120">
    <property type="term" value="P:CAAX-box protein maturation"/>
    <property type="evidence" value="ECO:0007669"/>
    <property type="project" value="UniProtKB-ARBA"/>
</dbReference>
<dbReference type="Proteomes" id="UP000029381">
    <property type="component" value="Unassembled WGS sequence"/>
</dbReference>
<dbReference type="GO" id="GO:0004175">
    <property type="term" value="F:endopeptidase activity"/>
    <property type="evidence" value="ECO:0007669"/>
    <property type="project" value="UniProtKB-ARBA"/>
</dbReference>
<evidence type="ECO:0000313" key="5">
    <source>
        <dbReference type="Proteomes" id="UP000029381"/>
    </source>
</evidence>
<dbReference type="InterPro" id="IPR003675">
    <property type="entry name" value="Rce1/LyrA-like_dom"/>
</dbReference>
<comment type="similarity">
    <text evidence="1">Belongs to the UPF0177 family.</text>
</comment>
<keyword evidence="2" id="KW-1133">Transmembrane helix</keyword>
<dbReference type="AlphaFoldDB" id="A0A091C0Y0"/>
<feature type="transmembrane region" description="Helical" evidence="2">
    <location>
        <begin position="105"/>
        <end position="126"/>
    </location>
</feature>
<feature type="transmembrane region" description="Helical" evidence="2">
    <location>
        <begin position="138"/>
        <end position="159"/>
    </location>
</feature>
<dbReference type="Pfam" id="PF02517">
    <property type="entry name" value="Rce1-like"/>
    <property type="match status" value="1"/>
</dbReference>
<evidence type="ECO:0000256" key="2">
    <source>
        <dbReference type="SAM" id="Phobius"/>
    </source>
</evidence>
<evidence type="ECO:0000256" key="1">
    <source>
        <dbReference type="ARBA" id="ARBA00009067"/>
    </source>
</evidence>
<reference evidence="4 5" key="1">
    <citation type="submission" date="2014-08" db="EMBL/GenBank/DDBJ databases">
        <title>Genome sequence of Tetragenococcus muriaticus.</title>
        <authorList>
            <person name="Chuea-nongthon C."/>
            <person name="Rodtong S."/>
            <person name="Yongsawatdigul J."/>
            <person name="Steele J.L."/>
            <person name="Liu X.-y."/>
            <person name="Speers J."/>
            <person name="Glasner J.D."/>
            <person name="Neeno-Eckwall E.C."/>
        </authorList>
    </citation>
    <scope>NUCLEOTIDE SEQUENCE [LARGE SCALE GENOMIC DNA]</scope>
    <source>
        <strain evidence="4 5">3MR10-3</strain>
    </source>
</reference>
<feature type="transmembrane region" description="Helical" evidence="2">
    <location>
        <begin position="65"/>
        <end position="85"/>
    </location>
</feature>
<keyword evidence="2" id="KW-0812">Transmembrane</keyword>
<protein>
    <submittedName>
        <fullName evidence="4">YdiL family protein</fullName>
    </submittedName>
</protein>
<dbReference type="PANTHER" id="PTHR36435:SF1">
    <property type="entry name" value="CAAX AMINO TERMINAL PROTEASE FAMILY PROTEIN"/>
    <property type="match status" value="1"/>
</dbReference>
<evidence type="ECO:0000259" key="3">
    <source>
        <dbReference type="Pfam" id="PF02517"/>
    </source>
</evidence>
<feature type="domain" description="CAAX prenyl protease 2/Lysostaphin resistance protein A-like" evidence="3">
    <location>
        <begin position="112"/>
        <end position="197"/>
    </location>
</feature>
<keyword evidence="2" id="KW-0472">Membrane</keyword>
<organism evidence="4 5">
    <name type="scientific">Tetragenococcus muriaticus 3MR10-3</name>
    <dbReference type="NCBI Taxonomy" id="1302648"/>
    <lineage>
        <taxon>Bacteria</taxon>
        <taxon>Bacillati</taxon>
        <taxon>Bacillota</taxon>
        <taxon>Bacilli</taxon>
        <taxon>Lactobacillales</taxon>
        <taxon>Enterococcaceae</taxon>
        <taxon>Tetragenococcus</taxon>
    </lineage>
</organism>
<name>A0A091C0Y0_9ENTE</name>
<gene>
    <name evidence="4" type="ORF">TMU3MR103_1013</name>
</gene>
<evidence type="ECO:0000313" key="4">
    <source>
        <dbReference type="EMBL" id="KFN91491.1"/>
    </source>
</evidence>